<accession>A0A233W973</accession>
<evidence type="ECO:0000256" key="2">
    <source>
        <dbReference type="ARBA" id="ARBA00009370"/>
    </source>
</evidence>
<comment type="subcellular location">
    <subcellularLocation>
        <location evidence="1">Cell membrane</location>
        <topology evidence="1">Single-pass type II membrane protein</topology>
    </subcellularLocation>
    <subcellularLocation>
        <location evidence="3">Membrane</location>
        <topology evidence="3">Single-pass type II membrane protein</topology>
    </subcellularLocation>
</comment>
<name>A0A233W973_FINMA</name>
<keyword evidence="3" id="KW-0378">Hydrolase</keyword>
<keyword evidence="3" id="KW-0645">Protease</keyword>
<dbReference type="PANTHER" id="PTHR43390:SF1">
    <property type="entry name" value="CHLOROPLAST PROCESSING PEPTIDASE"/>
    <property type="match status" value="1"/>
</dbReference>
<dbReference type="GO" id="GO:0009003">
    <property type="term" value="F:signal peptidase activity"/>
    <property type="evidence" value="ECO:0007669"/>
    <property type="project" value="UniProtKB-EC"/>
</dbReference>
<dbReference type="CDD" id="cd06530">
    <property type="entry name" value="S26_SPase_I"/>
    <property type="match status" value="1"/>
</dbReference>
<dbReference type="Proteomes" id="UP000215361">
    <property type="component" value="Unassembled WGS sequence"/>
</dbReference>
<comment type="similarity">
    <text evidence="2 3">Belongs to the peptidase S26 family.</text>
</comment>
<dbReference type="SUPFAM" id="SSF51306">
    <property type="entry name" value="LexA/Signal peptidase"/>
    <property type="match status" value="1"/>
</dbReference>
<evidence type="ECO:0000256" key="1">
    <source>
        <dbReference type="ARBA" id="ARBA00004401"/>
    </source>
</evidence>
<dbReference type="RefSeq" id="WP_002838228.1">
    <property type="nucleotide sequence ID" value="NZ_CAMPWK010000001.1"/>
</dbReference>
<dbReference type="EC" id="3.4.21.89" evidence="3"/>
<dbReference type="Pfam" id="PF10502">
    <property type="entry name" value="Peptidase_S26"/>
    <property type="match status" value="1"/>
</dbReference>
<comment type="caution">
    <text evidence="4">The sequence shown here is derived from an EMBL/GenBank/DDBJ whole genome shotgun (WGS) entry which is preliminary data.</text>
</comment>
<dbReference type="GO" id="GO:0004252">
    <property type="term" value="F:serine-type endopeptidase activity"/>
    <property type="evidence" value="ECO:0007669"/>
    <property type="project" value="InterPro"/>
</dbReference>
<sequence>MKKFMNSKLSNILFTIFIAFIVVFVIKTYILETQFLKTSNMSPTLNSGDFLLINKLNKVTGYIKNTDIVEYYDEKNSKICIARVIAKPKDSVEIINDDIFINGKKIYEPYILLQQSKKLNNNKWVLDDDEYFVINDDREHGSYNDSRYIGPIKKDYILGVVFFRLYPVDKIGSI</sequence>
<dbReference type="NCBIfam" id="TIGR02227">
    <property type="entry name" value="sigpep_I_bact"/>
    <property type="match status" value="1"/>
</dbReference>
<keyword evidence="3" id="KW-1133">Transmembrane helix</keyword>
<protein>
    <recommendedName>
        <fullName evidence="3">Signal peptidase I</fullName>
        <ecNumber evidence="3">3.4.21.89</ecNumber>
    </recommendedName>
</protein>
<keyword evidence="3" id="KW-0472">Membrane</keyword>
<dbReference type="GO" id="GO:0005886">
    <property type="term" value="C:plasma membrane"/>
    <property type="evidence" value="ECO:0007669"/>
    <property type="project" value="UniProtKB-SubCell"/>
</dbReference>
<proteinExistence type="inferred from homology"/>
<dbReference type="PRINTS" id="PR00727">
    <property type="entry name" value="LEADERPTASE"/>
</dbReference>
<organism evidence="4 5">
    <name type="scientific">Finegoldia magna</name>
    <name type="common">Peptostreptococcus magnus</name>
    <dbReference type="NCBI Taxonomy" id="1260"/>
    <lineage>
        <taxon>Bacteria</taxon>
        <taxon>Bacillati</taxon>
        <taxon>Bacillota</taxon>
        <taxon>Tissierellia</taxon>
        <taxon>Tissierellales</taxon>
        <taxon>Peptoniphilaceae</taxon>
        <taxon>Finegoldia</taxon>
    </lineage>
</organism>
<dbReference type="AlphaFoldDB" id="A0A233W973"/>
<evidence type="ECO:0000313" key="4">
    <source>
        <dbReference type="EMBL" id="OXZ38531.1"/>
    </source>
</evidence>
<dbReference type="Gene3D" id="2.10.109.10">
    <property type="entry name" value="Umud Fragment, subunit A"/>
    <property type="match status" value="1"/>
</dbReference>
<reference evidence="5" key="1">
    <citation type="submission" date="2017-04" db="EMBL/GenBank/DDBJ databases">
        <title>Finegoldia magna isolated from orthopedic joint implant-associated infections.</title>
        <authorList>
            <person name="Bjorklund S."/>
            <person name="Bruggemann H."/>
            <person name="Jensen A."/>
            <person name="Hellmark B."/>
            <person name="Soderquist B."/>
        </authorList>
    </citation>
    <scope>NUCLEOTIDE SEQUENCE [LARGE SCALE GENOMIC DNA]</scope>
    <source>
        <strain evidence="5">08T492</strain>
    </source>
</reference>
<evidence type="ECO:0000313" key="5">
    <source>
        <dbReference type="Proteomes" id="UP000215361"/>
    </source>
</evidence>
<gene>
    <name evidence="4" type="ORF">B9N56_03810</name>
</gene>
<dbReference type="InterPro" id="IPR000223">
    <property type="entry name" value="Pept_S26A_signal_pept_1"/>
</dbReference>
<feature type="transmembrane region" description="Helical" evidence="3">
    <location>
        <begin position="12"/>
        <end position="31"/>
    </location>
</feature>
<dbReference type="GO" id="GO:0006465">
    <property type="term" value="P:signal peptide processing"/>
    <property type="evidence" value="ECO:0007669"/>
    <property type="project" value="InterPro"/>
</dbReference>
<dbReference type="InterPro" id="IPR019533">
    <property type="entry name" value="Peptidase_S26"/>
</dbReference>
<dbReference type="EMBL" id="NDYI01000010">
    <property type="protein sequence ID" value="OXZ38531.1"/>
    <property type="molecule type" value="Genomic_DNA"/>
</dbReference>
<keyword evidence="3" id="KW-0812">Transmembrane</keyword>
<dbReference type="InterPro" id="IPR036286">
    <property type="entry name" value="LexA/Signal_pep-like_sf"/>
</dbReference>
<dbReference type="PANTHER" id="PTHR43390">
    <property type="entry name" value="SIGNAL PEPTIDASE I"/>
    <property type="match status" value="1"/>
</dbReference>
<evidence type="ECO:0000256" key="3">
    <source>
        <dbReference type="RuleBase" id="RU362042"/>
    </source>
</evidence>
<comment type="catalytic activity">
    <reaction evidence="3">
        <text>Cleavage of hydrophobic, N-terminal signal or leader sequences from secreted and periplasmic proteins.</text>
        <dbReference type="EC" id="3.4.21.89"/>
    </reaction>
</comment>